<evidence type="ECO:0000313" key="7">
    <source>
        <dbReference type="EMBL" id="GHD43999.1"/>
    </source>
</evidence>
<dbReference type="GO" id="GO:0000428">
    <property type="term" value="C:DNA-directed RNA polymerase complex"/>
    <property type="evidence" value="ECO:0007669"/>
    <property type="project" value="UniProtKB-KW"/>
</dbReference>
<dbReference type="InterPro" id="IPR014284">
    <property type="entry name" value="RNA_pol_sigma-70_dom"/>
</dbReference>
<dbReference type="Pfam" id="PF08281">
    <property type="entry name" value="Sigma70_r4_2"/>
    <property type="match status" value="1"/>
</dbReference>
<dbReference type="PANTHER" id="PTHR43133:SF25">
    <property type="entry name" value="RNA POLYMERASE SIGMA FACTOR RFAY-RELATED"/>
    <property type="match status" value="1"/>
</dbReference>
<dbReference type="InterPro" id="IPR013249">
    <property type="entry name" value="RNA_pol_sigma70_r4_t2"/>
</dbReference>
<comment type="similarity">
    <text evidence="1">Belongs to the sigma-70 factor family. ECF subfamily.</text>
</comment>
<protein>
    <submittedName>
        <fullName evidence="7">DNA-directed RNA polymerase sigma-70 factor</fullName>
    </submittedName>
</protein>
<accession>A0A919CN65</accession>
<organism evidence="7 8">
    <name type="scientific">Thalassobaculum fulvum</name>
    <dbReference type="NCBI Taxonomy" id="1633335"/>
    <lineage>
        <taxon>Bacteria</taxon>
        <taxon>Pseudomonadati</taxon>
        <taxon>Pseudomonadota</taxon>
        <taxon>Alphaproteobacteria</taxon>
        <taxon>Rhodospirillales</taxon>
        <taxon>Thalassobaculaceae</taxon>
        <taxon>Thalassobaculum</taxon>
    </lineage>
</organism>
<dbReference type="InterPro" id="IPR013325">
    <property type="entry name" value="RNA_pol_sigma_r2"/>
</dbReference>
<keyword evidence="3" id="KW-0731">Sigma factor</keyword>
<dbReference type="InterPro" id="IPR036388">
    <property type="entry name" value="WH-like_DNA-bd_sf"/>
</dbReference>
<reference evidence="7" key="2">
    <citation type="submission" date="2020-09" db="EMBL/GenBank/DDBJ databases">
        <authorList>
            <person name="Sun Q."/>
            <person name="Kim S."/>
        </authorList>
    </citation>
    <scope>NUCLEOTIDE SEQUENCE</scope>
    <source>
        <strain evidence="7">KCTC 42651</strain>
    </source>
</reference>
<dbReference type="SUPFAM" id="SSF88946">
    <property type="entry name" value="Sigma2 domain of RNA polymerase sigma factors"/>
    <property type="match status" value="1"/>
</dbReference>
<dbReference type="GO" id="GO:0003677">
    <property type="term" value="F:DNA binding"/>
    <property type="evidence" value="ECO:0007669"/>
    <property type="project" value="InterPro"/>
</dbReference>
<reference evidence="7" key="1">
    <citation type="journal article" date="2014" name="Int. J. Syst. Evol. Microbiol.">
        <title>Complete genome sequence of Corynebacterium casei LMG S-19264T (=DSM 44701T), isolated from a smear-ripened cheese.</title>
        <authorList>
            <consortium name="US DOE Joint Genome Institute (JGI-PGF)"/>
            <person name="Walter F."/>
            <person name="Albersmeier A."/>
            <person name="Kalinowski J."/>
            <person name="Ruckert C."/>
        </authorList>
    </citation>
    <scope>NUCLEOTIDE SEQUENCE</scope>
    <source>
        <strain evidence="7">KCTC 42651</strain>
    </source>
</reference>
<dbReference type="InterPro" id="IPR039425">
    <property type="entry name" value="RNA_pol_sigma-70-like"/>
</dbReference>
<feature type="domain" description="RNA polymerase sigma factor 70 region 4 type 2" evidence="5">
    <location>
        <begin position="104"/>
        <end position="156"/>
    </location>
</feature>
<keyword evidence="8" id="KW-1185">Reference proteome</keyword>
<keyword evidence="7" id="KW-0240">DNA-directed RNA polymerase</keyword>
<dbReference type="GO" id="GO:0006352">
    <property type="term" value="P:DNA-templated transcription initiation"/>
    <property type="evidence" value="ECO:0007669"/>
    <property type="project" value="InterPro"/>
</dbReference>
<evidence type="ECO:0000259" key="5">
    <source>
        <dbReference type="Pfam" id="PF08281"/>
    </source>
</evidence>
<evidence type="ECO:0000256" key="2">
    <source>
        <dbReference type="ARBA" id="ARBA00023015"/>
    </source>
</evidence>
<comment type="caution">
    <text evidence="7">The sequence shown here is derived from an EMBL/GenBank/DDBJ whole genome shotgun (WGS) entry which is preliminary data.</text>
</comment>
<gene>
    <name evidence="7" type="ORF">GCM10017083_10820</name>
</gene>
<sequence length="166" mass="18398">MATPFTAQLVALLPRLRRFAHGLAGAADQGDDLVQEACERAILRQHQFEPGTRLDSWMFRIIQNLWIDRQRAGRRRGPTVEIGEADTVMGADGESDATAAVDLARVRRCIAGLPEDQRSVLLLVCVDGLSYREAADALDLPIGTVMSRLARARRRLHEMLNPGDQL</sequence>
<dbReference type="PANTHER" id="PTHR43133">
    <property type="entry name" value="RNA POLYMERASE ECF-TYPE SIGMA FACTO"/>
    <property type="match status" value="1"/>
</dbReference>
<evidence type="ECO:0000256" key="3">
    <source>
        <dbReference type="ARBA" id="ARBA00023082"/>
    </source>
</evidence>
<dbReference type="InterPro" id="IPR053866">
    <property type="entry name" value="PhyR_sigma2"/>
</dbReference>
<dbReference type="EMBL" id="BMZS01000002">
    <property type="protein sequence ID" value="GHD43999.1"/>
    <property type="molecule type" value="Genomic_DNA"/>
</dbReference>
<dbReference type="InterPro" id="IPR013324">
    <property type="entry name" value="RNA_pol_sigma_r3/r4-like"/>
</dbReference>
<evidence type="ECO:0000256" key="1">
    <source>
        <dbReference type="ARBA" id="ARBA00010641"/>
    </source>
</evidence>
<keyword evidence="2" id="KW-0805">Transcription regulation</keyword>
<dbReference type="Proteomes" id="UP000630353">
    <property type="component" value="Unassembled WGS sequence"/>
</dbReference>
<keyword evidence="4" id="KW-0804">Transcription</keyword>
<evidence type="ECO:0000256" key="4">
    <source>
        <dbReference type="ARBA" id="ARBA00023163"/>
    </source>
</evidence>
<dbReference type="Pfam" id="PF22029">
    <property type="entry name" value="PhyR_sigma2"/>
    <property type="match status" value="1"/>
</dbReference>
<dbReference type="Gene3D" id="1.10.10.10">
    <property type="entry name" value="Winged helix-like DNA-binding domain superfamily/Winged helix DNA-binding domain"/>
    <property type="match status" value="1"/>
</dbReference>
<feature type="domain" description="PhyR sigma2" evidence="6">
    <location>
        <begin position="11"/>
        <end position="62"/>
    </location>
</feature>
<dbReference type="RefSeq" id="WP_189987907.1">
    <property type="nucleotide sequence ID" value="NZ_BMZS01000002.1"/>
</dbReference>
<dbReference type="Gene3D" id="1.10.1740.10">
    <property type="match status" value="1"/>
</dbReference>
<proteinExistence type="inferred from homology"/>
<evidence type="ECO:0000313" key="8">
    <source>
        <dbReference type="Proteomes" id="UP000630353"/>
    </source>
</evidence>
<dbReference type="GO" id="GO:0016987">
    <property type="term" value="F:sigma factor activity"/>
    <property type="evidence" value="ECO:0007669"/>
    <property type="project" value="UniProtKB-KW"/>
</dbReference>
<dbReference type="AlphaFoldDB" id="A0A919CN65"/>
<evidence type="ECO:0000259" key="6">
    <source>
        <dbReference type="Pfam" id="PF22029"/>
    </source>
</evidence>
<dbReference type="SUPFAM" id="SSF88659">
    <property type="entry name" value="Sigma3 and sigma4 domains of RNA polymerase sigma factors"/>
    <property type="match status" value="1"/>
</dbReference>
<dbReference type="CDD" id="cd06171">
    <property type="entry name" value="Sigma70_r4"/>
    <property type="match status" value="1"/>
</dbReference>
<dbReference type="NCBIfam" id="TIGR02937">
    <property type="entry name" value="sigma70-ECF"/>
    <property type="match status" value="1"/>
</dbReference>
<name>A0A919CN65_9PROT</name>